<organism evidence="1 2">
    <name type="scientific">Thauera sedimentorum</name>
    <dbReference type="NCBI Taxonomy" id="2767595"/>
    <lineage>
        <taxon>Bacteria</taxon>
        <taxon>Pseudomonadati</taxon>
        <taxon>Pseudomonadota</taxon>
        <taxon>Betaproteobacteria</taxon>
        <taxon>Rhodocyclales</taxon>
        <taxon>Zoogloeaceae</taxon>
        <taxon>Thauera</taxon>
    </lineage>
</organism>
<dbReference type="Proteomes" id="UP000603602">
    <property type="component" value="Unassembled WGS sequence"/>
</dbReference>
<reference evidence="2" key="1">
    <citation type="submission" date="2023-07" db="EMBL/GenBank/DDBJ databases">
        <title>Thauera sp. CAU 1555 isolated from sand of Yaerae Beach.</title>
        <authorList>
            <person name="Kim W."/>
        </authorList>
    </citation>
    <scope>NUCLEOTIDE SEQUENCE [LARGE SCALE GENOMIC DNA]</scope>
    <source>
        <strain evidence="2">CAU 1555</strain>
    </source>
</reference>
<accession>A0ABR9BBL7</accession>
<dbReference type="EMBL" id="JACYTO010000002">
    <property type="protein sequence ID" value="MBD8503622.1"/>
    <property type="molecule type" value="Genomic_DNA"/>
</dbReference>
<protein>
    <submittedName>
        <fullName evidence="1">Uncharacterized protein</fullName>
    </submittedName>
</protein>
<keyword evidence="2" id="KW-1185">Reference proteome</keyword>
<name>A0ABR9BBL7_9RHOO</name>
<proteinExistence type="predicted"/>
<gene>
    <name evidence="1" type="ORF">IFO67_12070</name>
</gene>
<evidence type="ECO:0000313" key="1">
    <source>
        <dbReference type="EMBL" id="MBD8503622.1"/>
    </source>
</evidence>
<evidence type="ECO:0000313" key="2">
    <source>
        <dbReference type="Proteomes" id="UP000603602"/>
    </source>
</evidence>
<sequence>MHGGVEQAVHTAIRAGYRIGQRVRIGRVAGRVVGYNIGAFGRYCGASYPLLVKTEFGVAKCSLREVAAEH</sequence>
<comment type="caution">
    <text evidence="1">The sequence shown here is derived from an EMBL/GenBank/DDBJ whole genome shotgun (WGS) entry which is preliminary data.</text>
</comment>